<protein>
    <submittedName>
        <fullName evidence="2">Pyridoxamine 5'-phosphate oxidase-related FMN-binding protein</fullName>
    </submittedName>
</protein>
<dbReference type="KEGG" id="ipo:Ilyop_0090"/>
<keyword evidence="3" id="KW-1185">Reference proteome</keyword>
<evidence type="ECO:0000313" key="3">
    <source>
        <dbReference type="Proteomes" id="UP000006875"/>
    </source>
</evidence>
<dbReference type="HOGENOM" id="CLU_163878_0_0_0"/>
<dbReference type="Gene3D" id="2.30.110.10">
    <property type="entry name" value="Electron Transport, Fmn-binding Protein, Chain A"/>
    <property type="match status" value="1"/>
</dbReference>
<name>E3H6J4_ILYPC</name>
<dbReference type="InterPro" id="IPR011576">
    <property type="entry name" value="Pyridox_Oxase_N"/>
</dbReference>
<evidence type="ECO:0000259" key="1">
    <source>
        <dbReference type="Pfam" id="PF01243"/>
    </source>
</evidence>
<dbReference type="STRING" id="572544.Ilyop_0090"/>
<dbReference type="EMBL" id="CP002281">
    <property type="protein sequence ID" value="ADO81879.1"/>
    <property type="molecule type" value="Genomic_DNA"/>
</dbReference>
<dbReference type="Proteomes" id="UP000006875">
    <property type="component" value="Chromosome"/>
</dbReference>
<organism evidence="2 3">
    <name type="scientific">Ilyobacter polytropus (strain ATCC 51220 / DSM 2926 / LMG 16218 / CuHBu1)</name>
    <dbReference type="NCBI Taxonomy" id="572544"/>
    <lineage>
        <taxon>Bacteria</taxon>
        <taxon>Fusobacteriati</taxon>
        <taxon>Fusobacteriota</taxon>
        <taxon>Fusobacteriia</taxon>
        <taxon>Fusobacteriales</taxon>
        <taxon>Fusobacteriaceae</taxon>
        <taxon>Ilyobacter</taxon>
    </lineage>
</organism>
<accession>E3H6J4</accession>
<sequence length="125" mass="14039">MLNEKLLEILSHEVDSAVTIVSEGENGPHLVNTWNSYIQVVEENKLLIPAAGFIKTEKNLLKNNKLRLSICNRNVDGYRGQGTGVIVEGTGEIIKSGEYFDFMKEKFDWARAILVVNIDVAKQTF</sequence>
<dbReference type="eggNOG" id="COG3576">
    <property type="taxonomic scope" value="Bacteria"/>
</dbReference>
<dbReference type="InterPro" id="IPR012349">
    <property type="entry name" value="Split_barrel_FMN-bd"/>
</dbReference>
<dbReference type="Pfam" id="PF01243">
    <property type="entry name" value="PNPOx_N"/>
    <property type="match status" value="1"/>
</dbReference>
<reference evidence="2 3" key="1">
    <citation type="journal article" date="2010" name="Stand. Genomic Sci.">
        <title>Complete genome sequence of Ilyobacter polytropus type strain (CuHbu1).</title>
        <authorList>
            <person name="Sikorski J."/>
            <person name="Chertkov O."/>
            <person name="Lapidus A."/>
            <person name="Nolan M."/>
            <person name="Lucas S."/>
            <person name="Del Rio T.G."/>
            <person name="Tice H."/>
            <person name="Cheng J.F."/>
            <person name="Tapia R."/>
            <person name="Han C."/>
            <person name="Goodwin L."/>
            <person name="Pitluck S."/>
            <person name="Liolios K."/>
            <person name="Ivanova N."/>
            <person name="Mavromatis K."/>
            <person name="Mikhailova N."/>
            <person name="Pati A."/>
            <person name="Chen A."/>
            <person name="Palaniappan K."/>
            <person name="Land M."/>
            <person name="Hauser L."/>
            <person name="Chang Y.J."/>
            <person name="Jeffries C.D."/>
            <person name="Brambilla E."/>
            <person name="Yasawong M."/>
            <person name="Rohde M."/>
            <person name="Pukall R."/>
            <person name="Spring S."/>
            <person name="Goker M."/>
            <person name="Woyke T."/>
            <person name="Bristow J."/>
            <person name="Eisen J.A."/>
            <person name="Markowitz V."/>
            <person name="Hugenholtz P."/>
            <person name="Kyrpides N.C."/>
            <person name="Klenk H.P."/>
        </authorList>
    </citation>
    <scope>NUCLEOTIDE SEQUENCE [LARGE SCALE GENOMIC DNA]</scope>
    <source>
        <strain evidence="3">ATCC 51220 / DSM 2926 / LMG 16218 / CuHBu1</strain>
    </source>
</reference>
<dbReference type="OrthoDB" id="595289at2"/>
<dbReference type="SUPFAM" id="SSF50475">
    <property type="entry name" value="FMN-binding split barrel"/>
    <property type="match status" value="1"/>
</dbReference>
<gene>
    <name evidence="2" type="ordered locus">Ilyop_0090</name>
</gene>
<dbReference type="AlphaFoldDB" id="E3H6J4"/>
<proteinExistence type="predicted"/>
<dbReference type="RefSeq" id="WP_013386550.1">
    <property type="nucleotide sequence ID" value="NC_014632.1"/>
</dbReference>
<evidence type="ECO:0000313" key="2">
    <source>
        <dbReference type="EMBL" id="ADO81879.1"/>
    </source>
</evidence>
<feature type="domain" description="Pyridoxamine 5'-phosphate oxidase N-terminal" evidence="1">
    <location>
        <begin position="17"/>
        <end position="103"/>
    </location>
</feature>